<dbReference type="GO" id="GO:0005524">
    <property type="term" value="F:ATP binding"/>
    <property type="evidence" value="ECO:0007669"/>
    <property type="project" value="UniProtKB-KW"/>
</dbReference>
<dbReference type="AlphaFoldDB" id="A0A0B8QFI3"/>
<dbReference type="InterPro" id="IPR036640">
    <property type="entry name" value="ABC1_TM_sf"/>
</dbReference>
<evidence type="ECO:0000256" key="4">
    <source>
        <dbReference type="ARBA" id="ARBA00023136"/>
    </source>
</evidence>
<dbReference type="InterPro" id="IPR011527">
    <property type="entry name" value="ABC1_TM_dom"/>
</dbReference>
<gene>
    <name evidence="7" type="ORF">JCM19241_145</name>
</gene>
<feature type="transmembrane region" description="Helical" evidence="5">
    <location>
        <begin position="50"/>
        <end position="68"/>
    </location>
</feature>
<dbReference type="Proteomes" id="UP000031666">
    <property type="component" value="Unassembled WGS sequence"/>
</dbReference>
<dbReference type="EMBL" id="BBSC01000005">
    <property type="protein sequence ID" value="GAM75847.1"/>
    <property type="molecule type" value="Genomic_DNA"/>
</dbReference>
<keyword evidence="7" id="KW-0067">ATP-binding</keyword>
<evidence type="ECO:0000313" key="8">
    <source>
        <dbReference type="Proteomes" id="UP000031666"/>
    </source>
</evidence>
<feature type="domain" description="ABC transmembrane type-1" evidence="6">
    <location>
        <begin position="1"/>
        <end position="74"/>
    </location>
</feature>
<dbReference type="Gene3D" id="1.20.1560.10">
    <property type="entry name" value="ABC transporter type 1, transmembrane domain"/>
    <property type="match status" value="1"/>
</dbReference>
<protein>
    <submittedName>
        <fullName evidence="7">Lipid A export ATP-binding/permease protein msbA</fullName>
    </submittedName>
</protein>
<evidence type="ECO:0000256" key="1">
    <source>
        <dbReference type="ARBA" id="ARBA00004651"/>
    </source>
</evidence>
<evidence type="ECO:0000259" key="6">
    <source>
        <dbReference type="PROSITE" id="PS50929"/>
    </source>
</evidence>
<keyword evidence="7" id="KW-0547">Nucleotide-binding</keyword>
<organism evidence="7 8">
    <name type="scientific">Vibrio ishigakensis</name>
    <dbReference type="NCBI Taxonomy" id="1481914"/>
    <lineage>
        <taxon>Bacteria</taxon>
        <taxon>Pseudomonadati</taxon>
        <taxon>Pseudomonadota</taxon>
        <taxon>Gammaproteobacteria</taxon>
        <taxon>Vibrionales</taxon>
        <taxon>Vibrionaceae</taxon>
        <taxon>Vibrio</taxon>
    </lineage>
</organism>
<reference evidence="7 8" key="2">
    <citation type="submission" date="2015-01" db="EMBL/GenBank/DDBJ databases">
        <authorList>
            <consortium name="NBRP consortium"/>
            <person name="Sawabe T."/>
            <person name="Meirelles P."/>
            <person name="Feng G."/>
            <person name="Sayaka M."/>
            <person name="Hattori M."/>
            <person name="Ohkuma M."/>
        </authorList>
    </citation>
    <scope>NUCLEOTIDE SEQUENCE [LARGE SCALE GENOMIC DNA]</scope>
    <source>
        <strain evidence="8">JCM 19241</strain>
    </source>
</reference>
<proteinExistence type="predicted"/>
<keyword evidence="4 5" id="KW-0472">Membrane</keyword>
<dbReference type="SUPFAM" id="SSF90123">
    <property type="entry name" value="ABC transporter transmembrane region"/>
    <property type="match status" value="1"/>
</dbReference>
<keyword evidence="2 5" id="KW-0812">Transmembrane</keyword>
<evidence type="ECO:0000256" key="5">
    <source>
        <dbReference type="SAM" id="Phobius"/>
    </source>
</evidence>
<dbReference type="PROSITE" id="PS50929">
    <property type="entry name" value="ABC_TM1F"/>
    <property type="match status" value="1"/>
</dbReference>
<evidence type="ECO:0000256" key="2">
    <source>
        <dbReference type="ARBA" id="ARBA00022692"/>
    </source>
</evidence>
<name>A0A0B8QFI3_9VIBR</name>
<evidence type="ECO:0000256" key="3">
    <source>
        <dbReference type="ARBA" id="ARBA00022989"/>
    </source>
</evidence>
<reference evidence="7 8" key="1">
    <citation type="submission" date="2015-01" db="EMBL/GenBank/DDBJ databases">
        <title>Vibrio sp. C94 JCM 19241 whole genome shotgun sequence.</title>
        <authorList>
            <person name="Sawabe T."/>
            <person name="Meirelles P."/>
            <person name="Feng G."/>
            <person name="Sayaka M."/>
            <person name="Hattori M."/>
            <person name="Ohkuma M."/>
        </authorList>
    </citation>
    <scope>NUCLEOTIDE SEQUENCE [LARGE SCALE GENOMIC DNA]</scope>
    <source>
        <strain evidence="8">JCM 19241</strain>
    </source>
</reference>
<evidence type="ECO:0000313" key="7">
    <source>
        <dbReference type="EMBL" id="GAM75847.1"/>
    </source>
</evidence>
<comment type="subcellular location">
    <subcellularLocation>
        <location evidence="1">Cell membrane</location>
        <topology evidence="1">Multi-pass membrane protein</topology>
    </subcellularLocation>
</comment>
<keyword evidence="3 5" id="KW-1133">Transmembrane helix</keyword>
<accession>A0A0B8QFI3</accession>
<comment type="caution">
    <text evidence="7">The sequence shown here is derived from an EMBL/GenBank/DDBJ whole genome shotgun (WGS) entry which is preliminary data.</text>
</comment>
<sequence>MDSYTNIATVKLFSHSKRETQYAEEGMEGFLDTVYRQMRLVTGFNVSVEIVNYVLVFAIATISIVLWMDSAVSLVLSPLPSVWHFA</sequence>
<dbReference type="STRING" id="1481914.JCM19241_145"/>
<dbReference type="GO" id="GO:0140359">
    <property type="term" value="F:ABC-type transporter activity"/>
    <property type="evidence" value="ECO:0007669"/>
    <property type="project" value="InterPro"/>
</dbReference>
<dbReference type="GO" id="GO:0005886">
    <property type="term" value="C:plasma membrane"/>
    <property type="evidence" value="ECO:0007669"/>
    <property type="project" value="UniProtKB-SubCell"/>
</dbReference>